<dbReference type="Gene3D" id="1.20.1720.10">
    <property type="entry name" value="Multidrug resistance protein D"/>
    <property type="match status" value="1"/>
</dbReference>
<feature type="transmembrane region" description="Helical" evidence="7">
    <location>
        <begin position="221"/>
        <end position="240"/>
    </location>
</feature>
<keyword evidence="6 7" id="KW-0472">Membrane</keyword>
<feature type="transmembrane region" description="Helical" evidence="7">
    <location>
        <begin position="74"/>
        <end position="93"/>
    </location>
</feature>
<dbReference type="PANTHER" id="PTHR42718">
    <property type="entry name" value="MAJOR FACILITATOR SUPERFAMILY MULTIDRUG TRANSPORTER MFSC"/>
    <property type="match status" value="1"/>
</dbReference>
<keyword evidence="4 7" id="KW-0812">Transmembrane</keyword>
<evidence type="ECO:0000256" key="1">
    <source>
        <dbReference type="ARBA" id="ARBA00004651"/>
    </source>
</evidence>
<feature type="domain" description="Major facilitator superfamily (MFS) profile" evidence="8">
    <location>
        <begin position="8"/>
        <end position="448"/>
    </location>
</feature>
<keyword evidence="3" id="KW-1003">Cell membrane</keyword>
<dbReference type="InterPro" id="IPR011701">
    <property type="entry name" value="MFS"/>
</dbReference>
<proteinExistence type="predicted"/>
<evidence type="ECO:0000313" key="10">
    <source>
        <dbReference type="Proteomes" id="UP000600565"/>
    </source>
</evidence>
<comment type="subcellular location">
    <subcellularLocation>
        <location evidence="1">Cell membrane</location>
        <topology evidence="1">Multi-pass membrane protein</topology>
    </subcellularLocation>
</comment>
<evidence type="ECO:0000256" key="2">
    <source>
        <dbReference type="ARBA" id="ARBA00022448"/>
    </source>
</evidence>
<dbReference type="InterPro" id="IPR020846">
    <property type="entry name" value="MFS_dom"/>
</dbReference>
<evidence type="ECO:0000256" key="4">
    <source>
        <dbReference type="ARBA" id="ARBA00022692"/>
    </source>
</evidence>
<dbReference type="Gene3D" id="1.20.1250.20">
    <property type="entry name" value="MFS general substrate transporter like domains"/>
    <property type="match status" value="1"/>
</dbReference>
<evidence type="ECO:0000259" key="8">
    <source>
        <dbReference type="PROSITE" id="PS50850"/>
    </source>
</evidence>
<feature type="transmembrane region" description="Helical" evidence="7">
    <location>
        <begin position="261"/>
        <end position="284"/>
    </location>
</feature>
<sequence>MKAQRAIIIVLYVVAMFMVSIDGTIVNVLLPTIANEFGVAPGATNAINIGYLVSIAVALPAAGYLSNRFGVKKMYLLSVSMFTFASLLCGLADSLEALILARVLQGLAGGIITPVSMTLLFRTFSPPERQNLSRSLVLPIAFAPAIGPLVGGLFSEYLSWNWAFFINIPFGLIIVLIGLYAVNEFELFKAPFDTKGYVLIAIGLPMLMLTLSLIASQGISLAVVISAVIGVFLLRRFYVYEQQIKEPLLDVRLYEEPQFRSSSLVAMCSMGALMGMLYLFPLMYQYTYSASPLESSLITFTEALGLMVASKLLPGTAKRFGMLFTVRLGLIGTVIIFCCIAIIGPSANPWLLRGLMFAMGICLGHSVIGSQISAFHHVAKSQMSKATTLYNMLNRVGAAAGIALVATTLTVTGRYFSEMLSYQYALIATVGLLLAGLGCSLFAKEQETILKGEKA</sequence>
<dbReference type="PROSITE" id="PS50850">
    <property type="entry name" value="MFS"/>
    <property type="match status" value="1"/>
</dbReference>
<feature type="transmembrane region" description="Helical" evidence="7">
    <location>
        <begin position="296"/>
        <end position="313"/>
    </location>
</feature>
<accession>A0ABR8XML3</accession>
<protein>
    <submittedName>
        <fullName evidence="9">DHA2 family efflux MFS transporter permease subunit</fullName>
    </submittedName>
</protein>
<evidence type="ECO:0000256" key="7">
    <source>
        <dbReference type="SAM" id="Phobius"/>
    </source>
</evidence>
<dbReference type="Pfam" id="PF07690">
    <property type="entry name" value="MFS_1"/>
    <property type="match status" value="1"/>
</dbReference>
<feature type="transmembrane region" description="Helical" evidence="7">
    <location>
        <begin position="99"/>
        <end position="124"/>
    </location>
</feature>
<dbReference type="PRINTS" id="PR01036">
    <property type="entry name" value="TCRTETB"/>
</dbReference>
<keyword evidence="5 7" id="KW-1133">Transmembrane helix</keyword>
<feature type="transmembrane region" description="Helical" evidence="7">
    <location>
        <begin position="160"/>
        <end position="182"/>
    </location>
</feature>
<comment type="caution">
    <text evidence="9">The sequence shown here is derived from an EMBL/GenBank/DDBJ whole genome shotgun (WGS) entry which is preliminary data.</text>
</comment>
<evidence type="ECO:0000256" key="3">
    <source>
        <dbReference type="ARBA" id="ARBA00022475"/>
    </source>
</evidence>
<dbReference type="SUPFAM" id="SSF103473">
    <property type="entry name" value="MFS general substrate transporter"/>
    <property type="match status" value="1"/>
</dbReference>
<dbReference type="EMBL" id="JACSPW010000007">
    <property type="protein sequence ID" value="MBD8033180.1"/>
    <property type="molecule type" value="Genomic_DNA"/>
</dbReference>
<dbReference type="PANTHER" id="PTHR42718:SF46">
    <property type="entry name" value="BLR6921 PROTEIN"/>
    <property type="match status" value="1"/>
</dbReference>
<feature type="transmembrane region" description="Helical" evidence="7">
    <location>
        <begin position="422"/>
        <end position="443"/>
    </location>
</feature>
<reference evidence="9 10" key="1">
    <citation type="submission" date="2020-08" db="EMBL/GenBank/DDBJ databases">
        <title>A Genomic Blueprint of the Chicken Gut Microbiome.</title>
        <authorList>
            <person name="Gilroy R."/>
            <person name="Ravi A."/>
            <person name="Getino M."/>
            <person name="Pursley I."/>
            <person name="Horton D.L."/>
            <person name="Alikhan N.-F."/>
            <person name="Baker D."/>
            <person name="Gharbi K."/>
            <person name="Hall N."/>
            <person name="Watson M."/>
            <person name="Adriaenssens E.M."/>
            <person name="Foster-Nyarko E."/>
            <person name="Jarju S."/>
            <person name="Secka A."/>
            <person name="Antonio M."/>
            <person name="Oren A."/>
            <person name="Chaudhuri R."/>
            <person name="La Ragione R.M."/>
            <person name="Hildebrand F."/>
            <person name="Pallen M.J."/>
        </authorList>
    </citation>
    <scope>NUCLEOTIDE SEQUENCE [LARGE SCALE GENOMIC DNA]</scope>
    <source>
        <strain evidence="9 10">Sa1YVA6</strain>
    </source>
</reference>
<evidence type="ECO:0000313" key="9">
    <source>
        <dbReference type="EMBL" id="MBD8033180.1"/>
    </source>
</evidence>
<name>A0ABR8XML3_9BACL</name>
<evidence type="ECO:0000256" key="5">
    <source>
        <dbReference type="ARBA" id="ARBA00022989"/>
    </source>
</evidence>
<gene>
    <name evidence="9" type="ORF">H9632_08880</name>
</gene>
<feature type="transmembrane region" description="Helical" evidence="7">
    <location>
        <begin position="396"/>
        <end position="416"/>
    </location>
</feature>
<keyword evidence="2" id="KW-0813">Transport</keyword>
<dbReference type="NCBIfam" id="TIGR00711">
    <property type="entry name" value="efflux_EmrB"/>
    <property type="match status" value="1"/>
</dbReference>
<dbReference type="InterPro" id="IPR004638">
    <property type="entry name" value="EmrB-like"/>
</dbReference>
<feature type="transmembrane region" description="Helical" evidence="7">
    <location>
        <begin position="320"/>
        <end position="344"/>
    </location>
</feature>
<feature type="transmembrane region" description="Helical" evidence="7">
    <location>
        <begin position="350"/>
        <end position="375"/>
    </location>
</feature>
<evidence type="ECO:0000256" key="6">
    <source>
        <dbReference type="ARBA" id="ARBA00023136"/>
    </source>
</evidence>
<feature type="transmembrane region" description="Helical" evidence="7">
    <location>
        <begin position="136"/>
        <end position="154"/>
    </location>
</feature>
<organism evidence="9 10">
    <name type="scientific">Solibacillus merdavium</name>
    <dbReference type="NCBI Taxonomy" id="2762218"/>
    <lineage>
        <taxon>Bacteria</taxon>
        <taxon>Bacillati</taxon>
        <taxon>Bacillota</taxon>
        <taxon>Bacilli</taxon>
        <taxon>Bacillales</taxon>
        <taxon>Caryophanaceae</taxon>
        <taxon>Solibacillus</taxon>
    </lineage>
</organism>
<dbReference type="Proteomes" id="UP000600565">
    <property type="component" value="Unassembled WGS sequence"/>
</dbReference>
<feature type="transmembrane region" description="Helical" evidence="7">
    <location>
        <begin position="194"/>
        <end position="215"/>
    </location>
</feature>
<feature type="transmembrane region" description="Helical" evidence="7">
    <location>
        <begin position="49"/>
        <end position="67"/>
    </location>
</feature>
<feature type="transmembrane region" description="Helical" evidence="7">
    <location>
        <begin position="7"/>
        <end position="29"/>
    </location>
</feature>
<dbReference type="RefSeq" id="WP_191703753.1">
    <property type="nucleotide sequence ID" value="NZ_JACSPW010000007.1"/>
</dbReference>
<dbReference type="InterPro" id="IPR036259">
    <property type="entry name" value="MFS_trans_sf"/>
</dbReference>
<keyword evidence="10" id="KW-1185">Reference proteome</keyword>